<comment type="caution">
    <text evidence="5">The sequence shown here is derived from an EMBL/GenBank/DDBJ whole genome shotgun (WGS) entry which is preliminary data.</text>
</comment>
<evidence type="ECO:0000313" key="6">
    <source>
        <dbReference type="Proteomes" id="UP000235916"/>
    </source>
</evidence>
<dbReference type="OrthoDB" id="198309at2"/>
<organism evidence="5 6">
    <name type="scientific">Kinneretia aquatilis</name>
    <dbReference type="NCBI Taxonomy" id="2070761"/>
    <lineage>
        <taxon>Bacteria</taxon>
        <taxon>Pseudomonadati</taxon>
        <taxon>Pseudomonadota</taxon>
        <taxon>Betaproteobacteria</taxon>
        <taxon>Burkholderiales</taxon>
        <taxon>Sphaerotilaceae</taxon>
        <taxon>Roseateles</taxon>
    </lineage>
</organism>
<dbReference type="Gene3D" id="1.25.40.20">
    <property type="entry name" value="Ankyrin repeat-containing domain"/>
    <property type="match status" value="1"/>
</dbReference>
<accession>A0A2N8KTI4</accession>
<feature type="signal peptide" evidence="4">
    <location>
        <begin position="1"/>
        <end position="24"/>
    </location>
</feature>
<feature type="repeat" description="ANK" evidence="3">
    <location>
        <begin position="122"/>
        <end position="154"/>
    </location>
</feature>
<dbReference type="EMBL" id="POSP01000003">
    <property type="protein sequence ID" value="PND36764.1"/>
    <property type="molecule type" value="Genomic_DNA"/>
</dbReference>
<evidence type="ECO:0000256" key="1">
    <source>
        <dbReference type="ARBA" id="ARBA00022737"/>
    </source>
</evidence>
<keyword evidence="6" id="KW-1185">Reference proteome</keyword>
<evidence type="ECO:0000313" key="5">
    <source>
        <dbReference type="EMBL" id="PND36764.1"/>
    </source>
</evidence>
<evidence type="ECO:0000256" key="2">
    <source>
        <dbReference type="ARBA" id="ARBA00023043"/>
    </source>
</evidence>
<reference evidence="5 6" key="1">
    <citation type="submission" date="2018-01" db="EMBL/GenBank/DDBJ databases">
        <title>Draft genome sequence of Paucibacter aquatile CR182 isolated from freshwater of the Nakdong River.</title>
        <authorList>
            <person name="Choi A."/>
            <person name="Chung E.J."/>
        </authorList>
    </citation>
    <scope>NUCLEOTIDE SEQUENCE [LARGE SCALE GENOMIC DNA]</scope>
    <source>
        <strain evidence="5 6">CR182</strain>
    </source>
</reference>
<dbReference type="InterPro" id="IPR036770">
    <property type="entry name" value="Ankyrin_rpt-contain_sf"/>
</dbReference>
<name>A0A2N8KTI4_9BURK</name>
<dbReference type="PANTHER" id="PTHR24173:SF74">
    <property type="entry name" value="ANKYRIN REPEAT DOMAIN-CONTAINING PROTEIN 16"/>
    <property type="match status" value="1"/>
</dbReference>
<dbReference type="Pfam" id="PF12796">
    <property type="entry name" value="Ank_2"/>
    <property type="match status" value="1"/>
</dbReference>
<dbReference type="PROSITE" id="PS50297">
    <property type="entry name" value="ANK_REP_REGION"/>
    <property type="match status" value="3"/>
</dbReference>
<evidence type="ECO:0000256" key="3">
    <source>
        <dbReference type="PROSITE-ProRule" id="PRU00023"/>
    </source>
</evidence>
<dbReference type="SUPFAM" id="SSF48403">
    <property type="entry name" value="Ankyrin repeat"/>
    <property type="match status" value="1"/>
</dbReference>
<dbReference type="SMART" id="SM00248">
    <property type="entry name" value="ANK"/>
    <property type="match status" value="4"/>
</dbReference>
<feature type="repeat" description="ANK" evidence="3">
    <location>
        <begin position="155"/>
        <end position="187"/>
    </location>
</feature>
<dbReference type="PROSITE" id="PS50088">
    <property type="entry name" value="ANK_REPEAT"/>
    <property type="match status" value="3"/>
</dbReference>
<dbReference type="InterPro" id="IPR002110">
    <property type="entry name" value="Ankyrin_rpt"/>
</dbReference>
<dbReference type="PANTHER" id="PTHR24173">
    <property type="entry name" value="ANKYRIN REPEAT CONTAINING"/>
    <property type="match status" value="1"/>
</dbReference>
<keyword evidence="4" id="KW-0732">Signal</keyword>
<evidence type="ECO:0000256" key="4">
    <source>
        <dbReference type="SAM" id="SignalP"/>
    </source>
</evidence>
<keyword evidence="1" id="KW-0677">Repeat</keyword>
<protein>
    <submittedName>
        <fullName evidence="5">Uncharacterized protein</fullName>
    </submittedName>
</protein>
<keyword evidence="2 3" id="KW-0040">ANK repeat</keyword>
<dbReference type="AlphaFoldDB" id="A0A2N8KTI4"/>
<gene>
    <name evidence="5" type="ORF">C1O66_03860</name>
</gene>
<proteinExistence type="predicted"/>
<sequence length="220" mass="23227">MLQMVKRWAGWVLLLAALHSLAKAAPIDDLVLAAELDNGREIMTLLVRGVDPNASDGRGRNALEVALREGSSRALDSLLSHPGTDVNRANAAGETPLMLAAIKGRLDWVKKLVARGAQINKEGWTPLHYACSGPDKGVALWLLSQGALLDARSPNGSTPLMMASRYGAMDLAEALLAAGADPSLRNAQELSALEFARAAERSKLVAALQKAIQGIAPKAP</sequence>
<dbReference type="Pfam" id="PF13857">
    <property type="entry name" value="Ank_5"/>
    <property type="match status" value="1"/>
</dbReference>
<dbReference type="Proteomes" id="UP000235916">
    <property type="component" value="Unassembled WGS sequence"/>
</dbReference>
<feature type="repeat" description="ANK" evidence="3">
    <location>
        <begin position="92"/>
        <end position="124"/>
    </location>
</feature>
<feature type="chain" id="PRO_5014698889" evidence="4">
    <location>
        <begin position="25"/>
        <end position="220"/>
    </location>
</feature>